<feature type="domain" description="Rhodopsin" evidence="8">
    <location>
        <begin position="37"/>
        <end position="270"/>
    </location>
</feature>
<feature type="transmembrane region" description="Helical" evidence="7">
    <location>
        <begin position="173"/>
        <end position="197"/>
    </location>
</feature>
<feature type="region of interest" description="Disordered" evidence="6">
    <location>
        <begin position="279"/>
        <end position="343"/>
    </location>
</feature>
<feature type="compositionally biased region" description="Basic and acidic residues" evidence="6">
    <location>
        <begin position="330"/>
        <end position="343"/>
    </location>
</feature>
<evidence type="ECO:0000256" key="4">
    <source>
        <dbReference type="ARBA" id="ARBA00023136"/>
    </source>
</evidence>
<evidence type="ECO:0000259" key="8">
    <source>
        <dbReference type="Pfam" id="PF20684"/>
    </source>
</evidence>
<evidence type="ECO:0000256" key="2">
    <source>
        <dbReference type="ARBA" id="ARBA00022692"/>
    </source>
</evidence>
<protein>
    <recommendedName>
        <fullName evidence="8">Rhodopsin domain-containing protein</fullName>
    </recommendedName>
</protein>
<reference evidence="9" key="2">
    <citation type="submission" date="2023-05" db="EMBL/GenBank/DDBJ databases">
        <authorList>
            <consortium name="Lawrence Berkeley National Laboratory"/>
            <person name="Steindorff A."/>
            <person name="Hensen N."/>
            <person name="Bonometti L."/>
            <person name="Westerberg I."/>
            <person name="Brannstrom I.O."/>
            <person name="Guillou S."/>
            <person name="Cros-Aarteil S."/>
            <person name="Calhoun S."/>
            <person name="Haridas S."/>
            <person name="Kuo A."/>
            <person name="Mondo S."/>
            <person name="Pangilinan J."/>
            <person name="Riley R."/>
            <person name="Labutti K."/>
            <person name="Andreopoulos B."/>
            <person name="Lipzen A."/>
            <person name="Chen C."/>
            <person name="Yanf M."/>
            <person name="Daum C."/>
            <person name="Ng V."/>
            <person name="Clum A."/>
            <person name="Ohm R."/>
            <person name="Martin F."/>
            <person name="Silar P."/>
            <person name="Natvig D."/>
            <person name="Lalanne C."/>
            <person name="Gautier V."/>
            <person name="Ament-Velasquez S.L."/>
            <person name="Kruys A."/>
            <person name="Hutchinson M.I."/>
            <person name="Powell A.J."/>
            <person name="Barry K."/>
            <person name="Miller A.N."/>
            <person name="Grigoriev I.V."/>
            <person name="Debuchy R."/>
            <person name="Gladieux P."/>
            <person name="Thoren M.H."/>
            <person name="Johannesson H."/>
        </authorList>
    </citation>
    <scope>NUCLEOTIDE SEQUENCE</scope>
    <source>
        <strain evidence="9">PSN243</strain>
    </source>
</reference>
<dbReference type="EMBL" id="MU865928">
    <property type="protein sequence ID" value="KAK4451418.1"/>
    <property type="molecule type" value="Genomic_DNA"/>
</dbReference>
<feature type="transmembrane region" description="Helical" evidence="7">
    <location>
        <begin position="57"/>
        <end position="76"/>
    </location>
</feature>
<evidence type="ECO:0000313" key="9">
    <source>
        <dbReference type="EMBL" id="KAK4451418.1"/>
    </source>
</evidence>
<evidence type="ECO:0000313" key="10">
    <source>
        <dbReference type="Proteomes" id="UP001321760"/>
    </source>
</evidence>
<dbReference type="InterPro" id="IPR052337">
    <property type="entry name" value="SAT4-like"/>
</dbReference>
<evidence type="ECO:0000256" key="1">
    <source>
        <dbReference type="ARBA" id="ARBA00004141"/>
    </source>
</evidence>
<keyword evidence="3 7" id="KW-1133">Transmembrane helix</keyword>
<keyword evidence="10" id="KW-1185">Reference proteome</keyword>
<evidence type="ECO:0000256" key="5">
    <source>
        <dbReference type="ARBA" id="ARBA00038359"/>
    </source>
</evidence>
<sequence length="399" mass="44074">MSAPPEPLDPAFYESRAHIPIAVVTVVLSLATIAVGLRSYTRAVLLRQFGIDDATAILALILAYGSGIMVASNTIYGAGRHIQVVDPTLLWKYFRTFYISIVLYNASLTAIKIAFLLQYYRILTTQRMRQVIIAALVFVALWSISQLLVTIFTCTPIERFWKPEVDGTCIPNLPFWYINAAGNILTDVIVFVTPLPALGTLNLKRSQKLMLLGIFSLGFFTCAISIIRIQYLKLSPDVTWDNVESSCWSISELCSGIICACLPTLRPLLAKFVPSMGTSKNTSNYKQHASGRDGTSGTGHSGIGRVKSVETSSERGIVYPEDIELQGDSDSDKGVRTDPRRSRHLDEYQQGRTHFASQKLGLQPEVKTEIATGIPPSPSMRADRGIEVKRDFIITKGSY</sequence>
<comment type="similarity">
    <text evidence="5">Belongs to the SAT4 family.</text>
</comment>
<comment type="subcellular location">
    <subcellularLocation>
        <location evidence="1">Membrane</location>
        <topology evidence="1">Multi-pass membrane protein</topology>
    </subcellularLocation>
</comment>
<dbReference type="PANTHER" id="PTHR33048:SF47">
    <property type="entry name" value="INTEGRAL MEMBRANE PROTEIN-RELATED"/>
    <property type="match status" value="1"/>
</dbReference>
<dbReference type="InterPro" id="IPR049326">
    <property type="entry name" value="Rhodopsin_dom_fungi"/>
</dbReference>
<dbReference type="PANTHER" id="PTHR33048">
    <property type="entry name" value="PTH11-LIKE INTEGRAL MEMBRANE PROTEIN (AFU_ORTHOLOGUE AFUA_5G11245)"/>
    <property type="match status" value="1"/>
</dbReference>
<keyword evidence="2 7" id="KW-0812">Transmembrane</keyword>
<evidence type="ECO:0000256" key="6">
    <source>
        <dbReference type="SAM" id="MobiDB-lite"/>
    </source>
</evidence>
<evidence type="ECO:0000256" key="7">
    <source>
        <dbReference type="SAM" id="Phobius"/>
    </source>
</evidence>
<dbReference type="Pfam" id="PF20684">
    <property type="entry name" value="Fung_rhodopsin"/>
    <property type="match status" value="1"/>
</dbReference>
<dbReference type="Proteomes" id="UP001321760">
    <property type="component" value="Unassembled WGS sequence"/>
</dbReference>
<evidence type="ECO:0000256" key="3">
    <source>
        <dbReference type="ARBA" id="ARBA00022989"/>
    </source>
</evidence>
<feature type="transmembrane region" description="Helical" evidence="7">
    <location>
        <begin position="209"/>
        <end position="229"/>
    </location>
</feature>
<keyword evidence="4 7" id="KW-0472">Membrane</keyword>
<gene>
    <name evidence="9" type="ORF">QBC34DRAFT_322506</name>
</gene>
<comment type="caution">
    <text evidence="9">The sequence shown here is derived from an EMBL/GenBank/DDBJ whole genome shotgun (WGS) entry which is preliminary data.</text>
</comment>
<proteinExistence type="inferred from homology"/>
<organism evidence="9 10">
    <name type="scientific">Podospora aff. communis PSN243</name>
    <dbReference type="NCBI Taxonomy" id="3040156"/>
    <lineage>
        <taxon>Eukaryota</taxon>
        <taxon>Fungi</taxon>
        <taxon>Dikarya</taxon>
        <taxon>Ascomycota</taxon>
        <taxon>Pezizomycotina</taxon>
        <taxon>Sordariomycetes</taxon>
        <taxon>Sordariomycetidae</taxon>
        <taxon>Sordariales</taxon>
        <taxon>Podosporaceae</taxon>
        <taxon>Podospora</taxon>
    </lineage>
</organism>
<dbReference type="AlphaFoldDB" id="A0AAV9GRX0"/>
<name>A0AAV9GRX0_9PEZI</name>
<feature type="transmembrane region" description="Helical" evidence="7">
    <location>
        <begin position="131"/>
        <end position="153"/>
    </location>
</feature>
<feature type="transmembrane region" description="Helical" evidence="7">
    <location>
        <begin position="17"/>
        <end position="37"/>
    </location>
</feature>
<accession>A0AAV9GRX0</accession>
<feature type="transmembrane region" description="Helical" evidence="7">
    <location>
        <begin position="96"/>
        <end position="119"/>
    </location>
</feature>
<dbReference type="GO" id="GO:0016020">
    <property type="term" value="C:membrane"/>
    <property type="evidence" value="ECO:0007669"/>
    <property type="project" value="UniProtKB-SubCell"/>
</dbReference>
<reference evidence="9" key="1">
    <citation type="journal article" date="2023" name="Mol. Phylogenet. Evol.">
        <title>Genome-scale phylogeny and comparative genomics of the fungal order Sordariales.</title>
        <authorList>
            <person name="Hensen N."/>
            <person name="Bonometti L."/>
            <person name="Westerberg I."/>
            <person name="Brannstrom I.O."/>
            <person name="Guillou S."/>
            <person name="Cros-Aarteil S."/>
            <person name="Calhoun S."/>
            <person name="Haridas S."/>
            <person name="Kuo A."/>
            <person name="Mondo S."/>
            <person name="Pangilinan J."/>
            <person name="Riley R."/>
            <person name="LaButti K."/>
            <person name="Andreopoulos B."/>
            <person name="Lipzen A."/>
            <person name="Chen C."/>
            <person name="Yan M."/>
            <person name="Daum C."/>
            <person name="Ng V."/>
            <person name="Clum A."/>
            <person name="Steindorff A."/>
            <person name="Ohm R.A."/>
            <person name="Martin F."/>
            <person name="Silar P."/>
            <person name="Natvig D.O."/>
            <person name="Lalanne C."/>
            <person name="Gautier V."/>
            <person name="Ament-Velasquez S.L."/>
            <person name="Kruys A."/>
            <person name="Hutchinson M.I."/>
            <person name="Powell A.J."/>
            <person name="Barry K."/>
            <person name="Miller A.N."/>
            <person name="Grigoriev I.V."/>
            <person name="Debuchy R."/>
            <person name="Gladieux P."/>
            <person name="Hiltunen Thoren M."/>
            <person name="Johannesson H."/>
        </authorList>
    </citation>
    <scope>NUCLEOTIDE SEQUENCE</scope>
    <source>
        <strain evidence="9">PSN243</strain>
    </source>
</reference>